<dbReference type="FunFam" id="3.40.50.10810:FF:000005">
    <property type="entry name" value="Photoperiod-independent early flowering 1"/>
    <property type="match status" value="1"/>
</dbReference>
<protein>
    <submittedName>
        <fullName evidence="16 17">Protein CHROMATIN REMODELING 5</fullName>
    </submittedName>
</protein>
<dbReference type="SMART" id="SM00490">
    <property type="entry name" value="HELICc"/>
    <property type="match status" value="1"/>
</dbReference>
<feature type="region of interest" description="Disordered" evidence="11">
    <location>
        <begin position="1698"/>
        <end position="1762"/>
    </location>
</feature>
<feature type="compositionally biased region" description="Basic and acidic residues" evidence="11">
    <location>
        <begin position="116"/>
        <end position="128"/>
    </location>
</feature>
<feature type="domain" description="Helicase ATP-binding" evidence="13">
    <location>
        <begin position="641"/>
        <end position="812"/>
    </location>
</feature>
<feature type="compositionally biased region" description="Acidic residues" evidence="11">
    <location>
        <begin position="222"/>
        <end position="257"/>
    </location>
</feature>
<feature type="compositionally biased region" description="Polar residues" evidence="11">
    <location>
        <begin position="192"/>
        <end position="211"/>
    </location>
</feature>
<keyword evidence="7" id="KW-0067">ATP-binding</keyword>
<feature type="region of interest" description="Disordered" evidence="11">
    <location>
        <begin position="1461"/>
        <end position="1509"/>
    </location>
</feature>
<dbReference type="PROSITE" id="PS51194">
    <property type="entry name" value="HELICASE_CTER"/>
    <property type="match status" value="1"/>
</dbReference>
<evidence type="ECO:0000313" key="17">
    <source>
        <dbReference type="RefSeq" id="XP_022153037.1"/>
    </source>
</evidence>
<keyword evidence="8" id="KW-0156">Chromatin regulator</keyword>
<feature type="region of interest" description="Disordered" evidence="11">
    <location>
        <begin position="1"/>
        <end position="73"/>
    </location>
</feature>
<evidence type="ECO:0000256" key="11">
    <source>
        <dbReference type="SAM" id="MobiDB-lite"/>
    </source>
</evidence>
<dbReference type="InterPro" id="IPR000330">
    <property type="entry name" value="SNF2_N"/>
</dbReference>
<dbReference type="InterPro" id="IPR049730">
    <property type="entry name" value="SNF2/RAD54-like_C"/>
</dbReference>
<dbReference type="CDD" id="cd18659">
    <property type="entry name" value="CD2_tandem"/>
    <property type="match status" value="1"/>
</dbReference>
<dbReference type="Pfam" id="PF13907">
    <property type="entry name" value="CHD1-like_C"/>
    <property type="match status" value="1"/>
</dbReference>
<dbReference type="GeneID" id="111020635"/>
<keyword evidence="4" id="KW-0547">Nucleotide-binding</keyword>
<evidence type="ECO:0000313" key="16">
    <source>
        <dbReference type="RefSeq" id="XP_022153036.1"/>
    </source>
</evidence>
<dbReference type="OrthoDB" id="5857104at2759"/>
<dbReference type="InterPro" id="IPR000953">
    <property type="entry name" value="Chromo/chromo_shadow_dom"/>
</dbReference>
<dbReference type="InterPro" id="IPR014001">
    <property type="entry name" value="Helicase_ATP-bd"/>
</dbReference>
<dbReference type="RefSeq" id="XP_022153036.1">
    <property type="nucleotide sequence ID" value="XM_022297344.1"/>
</dbReference>
<feature type="domain" description="Chromo" evidence="12">
    <location>
        <begin position="424"/>
        <end position="503"/>
    </location>
</feature>
<dbReference type="GO" id="GO:0016887">
    <property type="term" value="F:ATP hydrolysis activity"/>
    <property type="evidence" value="ECO:0007669"/>
    <property type="project" value="TreeGrafter"/>
</dbReference>
<accession>A0A6J1DHV5</accession>
<dbReference type="GO" id="GO:0004386">
    <property type="term" value="F:helicase activity"/>
    <property type="evidence" value="ECO:0007669"/>
    <property type="project" value="UniProtKB-KW"/>
</dbReference>
<keyword evidence="9" id="KW-0238">DNA-binding</keyword>
<dbReference type="SMART" id="SM01176">
    <property type="entry name" value="DUF4208"/>
    <property type="match status" value="1"/>
</dbReference>
<dbReference type="Pfam" id="PF00385">
    <property type="entry name" value="Chromo"/>
    <property type="match status" value="1"/>
</dbReference>
<feature type="compositionally biased region" description="Basic and acidic residues" evidence="11">
    <location>
        <begin position="1740"/>
        <end position="1750"/>
    </location>
</feature>
<feature type="region of interest" description="Disordered" evidence="11">
    <location>
        <begin position="104"/>
        <end position="423"/>
    </location>
</feature>
<dbReference type="Proteomes" id="UP000504603">
    <property type="component" value="Unplaced"/>
</dbReference>
<dbReference type="GO" id="GO:0003677">
    <property type="term" value="F:DNA binding"/>
    <property type="evidence" value="ECO:0007669"/>
    <property type="project" value="UniProtKB-KW"/>
</dbReference>
<evidence type="ECO:0000256" key="9">
    <source>
        <dbReference type="ARBA" id="ARBA00023125"/>
    </source>
</evidence>
<dbReference type="SMART" id="SM00298">
    <property type="entry name" value="CHROMO"/>
    <property type="match status" value="2"/>
</dbReference>
<keyword evidence="10" id="KW-0539">Nucleus</keyword>
<dbReference type="Gene3D" id="3.40.50.10810">
    <property type="entry name" value="Tandem AAA-ATPase domain"/>
    <property type="match status" value="1"/>
</dbReference>
<dbReference type="InterPro" id="IPR025260">
    <property type="entry name" value="CHD1-like_C"/>
</dbReference>
<gene>
    <name evidence="16 17" type="primary">LOC111020635</name>
</gene>
<evidence type="ECO:0000256" key="6">
    <source>
        <dbReference type="ARBA" id="ARBA00022806"/>
    </source>
</evidence>
<dbReference type="SUPFAM" id="SSF52540">
    <property type="entry name" value="P-loop containing nucleoside triphosphate hydrolases"/>
    <property type="match status" value="2"/>
</dbReference>
<reference evidence="16 17" key="1">
    <citation type="submission" date="2025-04" db="UniProtKB">
        <authorList>
            <consortium name="RefSeq"/>
        </authorList>
    </citation>
    <scope>IDENTIFICATION</scope>
    <source>
        <strain evidence="16 17">OHB3-1</strain>
    </source>
</reference>
<dbReference type="SMART" id="SM00487">
    <property type="entry name" value="DEXDc"/>
    <property type="match status" value="1"/>
</dbReference>
<dbReference type="PANTHER" id="PTHR45623:SF14">
    <property type="entry name" value="CHROMODOMAIN-HELICASE-DNA-BINDING PROTEIN 1"/>
    <property type="match status" value="1"/>
</dbReference>
<evidence type="ECO:0000256" key="1">
    <source>
        <dbReference type="ARBA" id="ARBA00004123"/>
    </source>
</evidence>
<keyword evidence="5" id="KW-0378">Hydrolase</keyword>
<dbReference type="InterPro" id="IPR038718">
    <property type="entry name" value="SNF2-like_sf"/>
</dbReference>
<comment type="similarity">
    <text evidence="2">Belongs to the SNF2/RAD54 helicase family.</text>
</comment>
<keyword evidence="15" id="KW-1185">Reference proteome</keyword>
<evidence type="ECO:0000256" key="2">
    <source>
        <dbReference type="ARBA" id="ARBA00007025"/>
    </source>
</evidence>
<feature type="compositionally biased region" description="Basic residues" evidence="11">
    <location>
        <begin position="300"/>
        <end position="312"/>
    </location>
</feature>
<dbReference type="Pfam" id="PF00176">
    <property type="entry name" value="SNF2-rel_dom"/>
    <property type="match status" value="1"/>
</dbReference>
<evidence type="ECO:0000313" key="15">
    <source>
        <dbReference type="Proteomes" id="UP000504603"/>
    </source>
</evidence>
<dbReference type="Gene3D" id="3.40.50.300">
    <property type="entry name" value="P-loop containing nucleotide triphosphate hydrolases"/>
    <property type="match status" value="1"/>
</dbReference>
<dbReference type="CDD" id="cd18793">
    <property type="entry name" value="SF2_C_SNF"/>
    <property type="match status" value="1"/>
</dbReference>
<dbReference type="CDD" id="cd18660">
    <property type="entry name" value="CD1_tandem"/>
    <property type="match status" value="1"/>
</dbReference>
<dbReference type="GO" id="GO:0005524">
    <property type="term" value="F:ATP binding"/>
    <property type="evidence" value="ECO:0007669"/>
    <property type="project" value="UniProtKB-KW"/>
</dbReference>
<dbReference type="RefSeq" id="XP_022153037.1">
    <property type="nucleotide sequence ID" value="XM_022297345.1"/>
</dbReference>
<dbReference type="InterPro" id="IPR023780">
    <property type="entry name" value="Chromo_domain"/>
</dbReference>
<proteinExistence type="inferred from homology"/>
<sequence length="1762" mass="200504">MAFFRNHSNEPVSHGVLEDKGQGEIADRTHTSAGNDEVEMSTGKEFDMNMDVHYNNGGQVDESSRLQNESAADDGIAMRVSNLQNSGRRTVVGRRWGSTFWKDCQPMIHGGSDSAQESKSESDNRTGEGSEDNISNEKDGGSEFEDDDDQPKEVVKGQRRYSDVPVEDGTLSDEYYEQDVDDQSDSMPYRGYNNSVKSNRSQSQPVTANNNHLRRNSRVVNDEDDEDGDYEDHNDDADYEEEDEEEEDDPDDVDFEPDYGVTSGRSVKKDKDWDGEDYEEEDGSDDDLEISDEDASNYGKKGRGKQRGKGGRTIKPTTELKSYQSSIRQRKGKSSYEEDESSTEDSASDSVEGLKSSGKTGTHLRKNSGRLSVVTGVSGRRSEVRTSSRSVRKVSYVESEESEEFDEGKKKKSQKEEVEEEDGDAIEKVLWHQPRGMAEDALRNNRSIDPVLSSHSFDSEADWNEVEFLIKWKGQSHLHCQWKSFSELQHLSGFKKVINYTKKVVEEIKFRNSISREEIEVYDVSKEMDLDLIKQNSQVERVIADRISKDGSGDVVPEYLVKWQGLSYAEATWEKDVDISFAQDAIDEYKAREAAMSVQGKSVDIQRKKSKVSLRKLDEQPEWLKGGKLRDYQLEGLNFLVNSWRNDTNVILADEMGLGKTVQSVSMLGFLQNAQQIHGPFLVVVPLSTLSNWAKEFRKWLPDMNVIVYVGTRASREVCQQHEFENKRTGRPIKFNALLTTYEVVLKDRAVLSKIKWNYLMVDEAHRLKNSEAQLYTTLSEFSTKNKLLITGTPLQNSVEELWALLHFLDPEKFKSKDDFVQNYKNLSSFNENELANLHMELKPHILRRVIKDVEKSLPPKIERILRVEMSPLQKQYYKWILERNFHDLNKGVRGNQVSLLNIVVELKKCCNHPFLFESADHGYGGDFDSNDSSKLDRIIWSSGKLVILDKLLMRLHETKHRVLIFSQMVRMLDILADYMSYRGFQFQRLDGSTKAEFRQQAMDHFNAPGSDDFCFLLSTRAGGLGINLATADTVIIFDSDWNPQNDLQAMSRAHRIGQQEVVNIYRFVTSRSVEEDILERAKKKMVLDHLVIQKLNAEGRLEKREAKKGVNFDKNELSAILRFGAEELFKEDKNDEDSKKRLQSMDIDEILERAEKVEEKEAGGEEGHELLSAFKVANFCSAEDDRSFWSRWIKPEAVSQAEQALVPRAARNTKSYAEANQPESVGKRKKGSGPVERAQKRRKGDISASSAPMIEGASAQVRRWSCGNLSKRDALRFSRAVMKFGNESQISLIAADVGGAIGAAKPEAQIELFNSLLDGCRDAVESGTTDPKGPMLDFFGVLVKANELLNRVEELQLLAKRISRYEDPIKQFRALMHLKPSNWSKGCGWNQIDDARLLLGVHYHGFGNWEKIRLDEKLGLMKKIAPVELQHHETFLPRAPNLRDRANALLEMELAAMGKSLNPKAGRKTTKKDRENLQKVSASRGLDKKGKPGSPKVKTKMRDRTSKPQRVENLVKEEGEMSDNEEVYEHFKEVKWMEWCEDVMADEIVTLERLQRLQTTSAKLPKEKVLSKIRNYLQLLGRRIDQVVLDHEEEPYKQDRMTMRLWNYVSTFSNLSGERLHQIYSKLKQEKEVGAGPSYINGTGSGIMGRDGDSAHVGAFPRHFQRVRGNKNNSSHQMSEPVPKGLETGKYEAWKRRRRGGDADSQYQVPCPPSNNMSNGSRIPDPNSLGILGAAPTENNRRFANDRPYRIRQSGFPARQG</sequence>
<dbReference type="Pfam" id="PF00271">
    <property type="entry name" value="Helicase_C"/>
    <property type="match status" value="1"/>
</dbReference>
<keyword evidence="3" id="KW-0677">Repeat</keyword>
<dbReference type="Gene3D" id="2.40.50.40">
    <property type="match status" value="2"/>
</dbReference>
<dbReference type="KEGG" id="mcha:111020635"/>
<feature type="compositionally biased region" description="Polar residues" evidence="11">
    <location>
        <begin position="315"/>
        <end position="327"/>
    </location>
</feature>
<dbReference type="FunFam" id="3.40.50.300:FF:000130">
    <property type="entry name" value="Chromodomain-helicase-DNA-binding protein 2 isoform 1"/>
    <property type="match status" value="1"/>
</dbReference>
<evidence type="ECO:0000256" key="10">
    <source>
        <dbReference type="ARBA" id="ARBA00023242"/>
    </source>
</evidence>
<evidence type="ECO:0000256" key="5">
    <source>
        <dbReference type="ARBA" id="ARBA00022801"/>
    </source>
</evidence>
<feature type="region of interest" description="Disordered" evidence="11">
    <location>
        <begin position="1213"/>
        <end position="1253"/>
    </location>
</feature>
<name>A0A6J1DHV5_MOMCH</name>
<feature type="compositionally biased region" description="Acidic residues" evidence="11">
    <location>
        <begin position="273"/>
        <end position="295"/>
    </location>
</feature>
<dbReference type="InterPro" id="IPR001650">
    <property type="entry name" value="Helicase_C-like"/>
</dbReference>
<evidence type="ECO:0000256" key="7">
    <source>
        <dbReference type="ARBA" id="ARBA00022840"/>
    </source>
</evidence>
<dbReference type="GO" id="GO:0042393">
    <property type="term" value="F:histone binding"/>
    <property type="evidence" value="ECO:0007669"/>
    <property type="project" value="TreeGrafter"/>
</dbReference>
<dbReference type="GO" id="GO:0034728">
    <property type="term" value="P:nucleosome organization"/>
    <property type="evidence" value="ECO:0007669"/>
    <property type="project" value="TreeGrafter"/>
</dbReference>
<dbReference type="GO" id="GO:0000785">
    <property type="term" value="C:chromatin"/>
    <property type="evidence" value="ECO:0007669"/>
    <property type="project" value="TreeGrafter"/>
</dbReference>
<keyword evidence="6" id="KW-0347">Helicase</keyword>
<feature type="compositionally biased region" description="Acidic residues" evidence="11">
    <location>
        <begin position="337"/>
        <end position="347"/>
    </location>
</feature>
<dbReference type="GO" id="GO:0003682">
    <property type="term" value="F:chromatin binding"/>
    <property type="evidence" value="ECO:0007669"/>
    <property type="project" value="TreeGrafter"/>
</dbReference>
<comment type="subcellular location">
    <subcellularLocation>
        <location evidence="1">Nucleus</location>
    </subcellularLocation>
</comment>
<evidence type="ECO:0000259" key="14">
    <source>
        <dbReference type="PROSITE" id="PS51194"/>
    </source>
</evidence>
<feature type="compositionally biased region" description="Acidic residues" evidence="11">
    <location>
        <begin position="170"/>
        <end position="184"/>
    </location>
</feature>
<dbReference type="Pfam" id="PF23588">
    <property type="entry name" value="HTH_CHD1_Hrp3"/>
    <property type="match status" value="1"/>
</dbReference>
<evidence type="ECO:0000259" key="12">
    <source>
        <dbReference type="PROSITE" id="PS50013"/>
    </source>
</evidence>
<dbReference type="PROSITE" id="PS50013">
    <property type="entry name" value="CHROMO_2"/>
    <property type="match status" value="2"/>
</dbReference>
<dbReference type="GO" id="GO:0005634">
    <property type="term" value="C:nucleus"/>
    <property type="evidence" value="ECO:0007669"/>
    <property type="project" value="UniProtKB-SubCell"/>
</dbReference>
<feature type="compositionally biased region" description="Basic and acidic residues" evidence="11">
    <location>
        <begin position="16"/>
        <end position="30"/>
    </location>
</feature>
<dbReference type="PANTHER" id="PTHR45623">
    <property type="entry name" value="CHROMODOMAIN-HELICASE-DNA-BINDING PROTEIN 3-RELATED-RELATED"/>
    <property type="match status" value="1"/>
</dbReference>
<feature type="compositionally biased region" description="Basic and acidic residues" evidence="11">
    <location>
        <begin position="151"/>
        <end position="162"/>
    </location>
</feature>
<feature type="domain" description="Chromo" evidence="12">
    <location>
        <begin position="537"/>
        <end position="601"/>
    </location>
</feature>
<evidence type="ECO:0000256" key="3">
    <source>
        <dbReference type="ARBA" id="ARBA00022737"/>
    </source>
</evidence>
<dbReference type="InterPro" id="IPR027417">
    <property type="entry name" value="P-loop_NTPase"/>
</dbReference>
<feature type="domain" description="Helicase C-terminal" evidence="14">
    <location>
        <begin position="948"/>
        <end position="1099"/>
    </location>
</feature>
<organism evidence="15 17">
    <name type="scientific">Momordica charantia</name>
    <name type="common">Bitter gourd</name>
    <name type="synonym">Balsam pear</name>
    <dbReference type="NCBI Taxonomy" id="3673"/>
    <lineage>
        <taxon>Eukaryota</taxon>
        <taxon>Viridiplantae</taxon>
        <taxon>Streptophyta</taxon>
        <taxon>Embryophyta</taxon>
        <taxon>Tracheophyta</taxon>
        <taxon>Spermatophyta</taxon>
        <taxon>Magnoliopsida</taxon>
        <taxon>eudicotyledons</taxon>
        <taxon>Gunneridae</taxon>
        <taxon>Pentapetalae</taxon>
        <taxon>rosids</taxon>
        <taxon>fabids</taxon>
        <taxon>Cucurbitales</taxon>
        <taxon>Cucurbitaceae</taxon>
        <taxon>Momordiceae</taxon>
        <taxon>Momordica</taxon>
    </lineage>
</organism>
<dbReference type="FunFam" id="2.40.50.40:FF:000032">
    <property type="entry name" value="protein CHROMATIN REMODELING 5 isoform X2"/>
    <property type="match status" value="1"/>
</dbReference>
<evidence type="ECO:0000259" key="13">
    <source>
        <dbReference type="PROSITE" id="PS51192"/>
    </source>
</evidence>
<dbReference type="PROSITE" id="PS51192">
    <property type="entry name" value="HELICASE_ATP_BIND_1"/>
    <property type="match status" value="1"/>
</dbReference>
<evidence type="ECO:0000256" key="4">
    <source>
        <dbReference type="ARBA" id="ARBA00022741"/>
    </source>
</evidence>
<feature type="compositionally biased region" description="Low complexity" evidence="11">
    <location>
        <begin position="387"/>
        <end position="397"/>
    </location>
</feature>
<dbReference type="InterPro" id="IPR056302">
    <property type="entry name" value="CHD1-2/Hrp3_HTH"/>
</dbReference>
<dbReference type="Gene3D" id="1.10.10.60">
    <property type="entry name" value="Homeodomain-like"/>
    <property type="match status" value="1"/>
</dbReference>
<dbReference type="SUPFAM" id="SSF54160">
    <property type="entry name" value="Chromo domain-like"/>
    <property type="match status" value="2"/>
</dbReference>
<dbReference type="InterPro" id="IPR016197">
    <property type="entry name" value="Chromo-like_dom_sf"/>
</dbReference>
<dbReference type="GO" id="GO:0140658">
    <property type="term" value="F:ATP-dependent chromatin remodeler activity"/>
    <property type="evidence" value="ECO:0007669"/>
    <property type="project" value="TreeGrafter"/>
</dbReference>
<evidence type="ECO:0000256" key="8">
    <source>
        <dbReference type="ARBA" id="ARBA00022853"/>
    </source>
</evidence>